<dbReference type="EMBL" id="JAGMVJ010000015">
    <property type="protein sequence ID" value="KAH7080981.1"/>
    <property type="molecule type" value="Genomic_DNA"/>
</dbReference>
<comment type="caution">
    <text evidence="2">The sequence shown here is derived from an EMBL/GenBank/DDBJ whole genome shotgun (WGS) entry which is preliminary data.</text>
</comment>
<reference evidence="2" key="1">
    <citation type="journal article" date="2021" name="Nat. Commun.">
        <title>Genetic determinants of endophytism in the Arabidopsis root mycobiome.</title>
        <authorList>
            <person name="Mesny F."/>
            <person name="Miyauchi S."/>
            <person name="Thiergart T."/>
            <person name="Pickel B."/>
            <person name="Atanasova L."/>
            <person name="Karlsson M."/>
            <person name="Huettel B."/>
            <person name="Barry K.W."/>
            <person name="Haridas S."/>
            <person name="Chen C."/>
            <person name="Bauer D."/>
            <person name="Andreopoulos W."/>
            <person name="Pangilinan J."/>
            <person name="LaButti K."/>
            <person name="Riley R."/>
            <person name="Lipzen A."/>
            <person name="Clum A."/>
            <person name="Drula E."/>
            <person name="Henrissat B."/>
            <person name="Kohler A."/>
            <person name="Grigoriev I.V."/>
            <person name="Martin F.M."/>
            <person name="Hacquard S."/>
        </authorList>
    </citation>
    <scope>NUCLEOTIDE SEQUENCE</scope>
    <source>
        <strain evidence="2">MPI-SDFR-AT-0120</strain>
    </source>
</reference>
<dbReference type="OrthoDB" id="3800872at2759"/>
<dbReference type="AlphaFoldDB" id="A0A8K0R0M0"/>
<sequence>MHRNIFRKGGCMLNWFFGRSSMVKGQKLLRYISPHGLFGDHRGCGASLPRHIFAKLETILEDDRSRHDAHQAVGSGRKRQHDSEEQAIEEMKPRKRERKDAAPNTTATLLASILSSRPTDVCEEVKSQTEDKVGDEEEASTEIKAEWEASETRLRARGAIWEEQWSKIEAFGQRQRLLTAVGTYALSCPLIEDRYTGLEGLLRLSVEFIPGTDDTRVLHGQLDLSLFTGAVAFAVSDAALHVWCYDKTRRPTHPNGEMDRLRAWGRDARTTLGLQRKSDSSCAIPRADFDLSAELRLCGEFMCNDDRKLFLRPGLILANDFDIDFTDLSGLSFTGRIKLPMLSDEPAVLEGFTFEETATKTGRSWSEYDTASIRYGSVWNEP</sequence>
<keyword evidence="3" id="KW-1185">Reference proteome</keyword>
<feature type="compositionally biased region" description="Basic and acidic residues" evidence="1">
    <location>
        <begin position="81"/>
        <end position="92"/>
    </location>
</feature>
<evidence type="ECO:0000256" key="1">
    <source>
        <dbReference type="SAM" id="MobiDB-lite"/>
    </source>
</evidence>
<name>A0A8K0R0M0_9PLEO</name>
<evidence type="ECO:0000313" key="2">
    <source>
        <dbReference type="EMBL" id="KAH7080981.1"/>
    </source>
</evidence>
<protein>
    <submittedName>
        <fullName evidence="2">Uncharacterized protein</fullName>
    </submittedName>
</protein>
<organism evidence="2 3">
    <name type="scientific">Paraphoma chrysanthemicola</name>
    <dbReference type="NCBI Taxonomy" id="798071"/>
    <lineage>
        <taxon>Eukaryota</taxon>
        <taxon>Fungi</taxon>
        <taxon>Dikarya</taxon>
        <taxon>Ascomycota</taxon>
        <taxon>Pezizomycotina</taxon>
        <taxon>Dothideomycetes</taxon>
        <taxon>Pleosporomycetidae</taxon>
        <taxon>Pleosporales</taxon>
        <taxon>Pleosporineae</taxon>
        <taxon>Phaeosphaeriaceae</taxon>
        <taxon>Paraphoma</taxon>
    </lineage>
</organism>
<evidence type="ECO:0000313" key="3">
    <source>
        <dbReference type="Proteomes" id="UP000813461"/>
    </source>
</evidence>
<dbReference type="Proteomes" id="UP000813461">
    <property type="component" value="Unassembled WGS sequence"/>
</dbReference>
<feature type="region of interest" description="Disordered" evidence="1">
    <location>
        <begin position="64"/>
        <end position="103"/>
    </location>
</feature>
<gene>
    <name evidence="2" type="ORF">FB567DRAFT_117184</name>
</gene>
<accession>A0A8K0R0M0</accession>
<proteinExistence type="predicted"/>